<sequence>MFWESTKKIINNQTNLELLNLLHDFRENKNYYKNKIEMVVIVMANGINILPRSFNIFNVFFNSIKDLNCKKYLFSIGAQSSTLEFRKFSDQEKKIYLNFLSCFEYAFLRGQYTYDLLKYNDIPLTNCEVVGCPSILLEPVDTDEMKIKFEKLKKQNVDEIKIGINYPGHHQHPQLRKHFVCIMHDPNVYTLAVNEPRMYDFINKGKSFPLLKYSDEKNIEKNRNNFIFSGNVFESIEFFRNNANLMIGTRIHGTILGLMAGLPSMCLVIDSRTYELCEQMRIPYINCIEKTIEFQTKEELLQIFLNNFDATKLDGLKEVIDKNKNKYLIS</sequence>
<dbReference type="KEGG" id="ter:Tery_4436"/>
<feature type="domain" description="Polysaccharide pyruvyl transferase" evidence="1">
    <location>
        <begin position="2"/>
        <end position="270"/>
    </location>
</feature>
<name>Q10WF1_TRIEI</name>
<evidence type="ECO:0000313" key="2">
    <source>
        <dbReference type="EMBL" id="ABG53423.1"/>
    </source>
</evidence>
<evidence type="ECO:0000259" key="1">
    <source>
        <dbReference type="Pfam" id="PF04230"/>
    </source>
</evidence>
<gene>
    <name evidence="2" type="ordered locus">Tery_4436</name>
</gene>
<proteinExistence type="predicted"/>
<dbReference type="HOGENOM" id="CLU_841830_0_0_3"/>
<dbReference type="EMBL" id="CP000393">
    <property type="protein sequence ID" value="ABG53423.1"/>
    <property type="molecule type" value="Genomic_DNA"/>
</dbReference>
<dbReference type="AlphaFoldDB" id="Q10WF1"/>
<accession>Q10WF1</accession>
<dbReference type="STRING" id="203124.Tery_4436"/>
<dbReference type="Pfam" id="PF04230">
    <property type="entry name" value="PS_pyruv_trans"/>
    <property type="match status" value="1"/>
</dbReference>
<dbReference type="eggNOG" id="COG2327">
    <property type="taxonomic scope" value="Bacteria"/>
</dbReference>
<organism evidence="2">
    <name type="scientific">Trichodesmium erythraeum (strain IMS101)</name>
    <dbReference type="NCBI Taxonomy" id="203124"/>
    <lineage>
        <taxon>Bacteria</taxon>
        <taxon>Bacillati</taxon>
        <taxon>Cyanobacteriota</taxon>
        <taxon>Cyanophyceae</taxon>
        <taxon>Oscillatoriophycideae</taxon>
        <taxon>Oscillatoriales</taxon>
        <taxon>Microcoleaceae</taxon>
        <taxon>Trichodesmium</taxon>
    </lineage>
</organism>
<dbReference type="InterPro" id="IPR007345">
    <property type="entry name" value="Polysacch_pyruvyl_Trfase"/>
</dbReference>
<protein>
    <recommendedName>
        <fullName evidence="1">Polysaccharide pyruvyl transferase domain-containing protein</fullName>
    </recommendedName>
</protein>
<reference evidence="2" key="1">
    <citation type="submission" date="2006-06" db="EMBL/GenBank/DDBJ databases">
        <title>Complete sequence of Trichodesmium erythraeum IMS101.</title>
        <authorList>
            <consortium name="US DOE Joint Genome Institute"/>
            <person name="Copeland A."/>
            <person name="Lucas S."/>
            <person name="Lapidus A."/>
            <person name="Barry K."/>
            <person name="Detter J.C."/>
            <person name="Glavina del Rio T."/>
            <person name="Hammon N."/>
            <person name="Israni S."/>
            <person name="Dalin E."/>
            <person name="Tice H."/>
            <person name="Pitluck S."/>
            <person name="Kiss H."/>
            <person name="Munk A.C."/>
            <person name="Brettin T."/>
            <person name="Bruce D."/>
            <person name="Han C."/>
            <person name="Tapia R."/>
            <person name="Gilna P."/>
            <person name="Schmutz J."/>
            <person name="Larimer F."/>
            <person name="Land M."/>
            <person name="Hauser L."/>
            <person name="Kyrpides N."/>
            <person name="Kim E."/>
            <person name="Richardson P."/>
        </authorList>
    </citation>
    <scope>NUCLEOTIDE SEQUENCE [LARGE SCALE GENOMIC DNA]</scope>
    <source>
        <strain evidence="2">IMS101</strain>
    </source>
</reference>